<dbReference type="AlphaFoldDB" id="A0A9N8ZK97"/>
<organism evidence="2 3">
    <name type="scientific">Paraglomus brasilianum</name>
    <dbReference type="NCBI Taxonomy" id="144538"/>
    <lineage>
        <taxon>Eukaryota</taxon>
        <taxon>Fungi</taxon>
        <taxon>Fungi incertae sedis</taxon>
        <taxon>Mucoromycota</taxon>
        <taxon>Glomeromycotina</taxon>
        <taxon>Glomeromycetes</taxon>
        <taxon>Paraglomerales</taxon>
        <taxon>Paraglomeraceae</taxon>
        <taxon>Paraglomus</taxon>
    </lineage>
</organism>
<feature type="compositionally biased region" description="Basic and acidic residues" evidence="1">
    <location>
        <begin position="102"/>
        <end position="116"/>
    </location>
</feature>
<keyword evidence="3" id="KW-1185">Reference proteome</keyword>
<feature type="compositionally biased region" description="Polar residues" evidence="1">
    <location>
        <begin position="230"/>
        <end position="241"/>
    </location>
</feature>
<gene>
    <name evidence="2" type="ORF">PBRASI_LOCUS2490</name>
</gene>
<feature type="region of interest" description="Disordered" evidence="1">
    <location>
        <begin position="378"/>
        <end position="465"/>
    </location>
</feature>
<evidence type="ECO:0000256" key="1">
    <source>
        <dbReference type="SAM" id="MobiDB-lite"/>
    </source>
</evidence>
<protein>
    <submittedName>
        <fullName evidence="2">2161_t:CDS:1</fullName>
    </submittedName>
</protein>
<evidence type="ECO:0000313" key="2">
    <source>
        <dbReference type="EMBL" id="CAG8498689.1"/>
    </source>
</evidence>
<feature type="region of interest" description="Disordered" evidence="1">
    <location>
        <begin position="268"/>
        <end position="292"/>
    </location>
</feature>
<reference evidence="2" key="1">
    <citation type="submission" date="2021-06" db="EMBL/GenBank/DDBJ databases">
        <authorList>
            <person name="Kallberg Y."/>
            <person name="Tangrot J."/>
            <person name="Rosling A."/>
        </authorList>
    </citation>
    <scope>NUCLEOTIDE SEQUENCE</scope>
    <source>
        <strain evidence="2">BR232B</strain>
    </source>
</reference>
<feature type="region of interest" description="Disordered" evidence="1">
    <location>
        <begin position="1"/>
        <end position="51"/>
    </location>
</feature>
<feature type="region of interest" description="Disordered" evidence="1">
    <location>
        <begin position="217"/>
        <end position="241"/>
    </location>
</feature>
<dbReference type="OrthoDB" id="10446159at2759"/>
<comment type="caution">
    <text evidence="2">The sequence shown here is derived from an EMBL/GenBank/DDBJ whole genome shotgun (WGS) entry which is preliminary data.</text>
</comment>
<feature type="compositionally biased region" description="Acidic residues" evidence="1">
    <location>
        <begin position="161"/>
        <end position="171"/>
    </location>
</feature>
<accession>A0A9N8ZK97</accession>
<evidence type="ECO:0000313" key="3">
    <source>
        <dbReference type="Proteomes" id="UP000789739"/>
    </source>
</evidence>
<feature type="compositionally biased region" description="Polar residues" evidence="1">
    <location>
        <begin position="277"/>
        <end position="292"/>
    </location>
</feature>
<proteinExistence type="predicted"/>
<feature type="region of interest" description="Disordered" evidence="1">
    <location>
        <begin position="74"/>
        <end position="171"/>
    </location>
</feature>
<feature type="compositionally biased region" description="Basic and acidic residues" evidence="1">
    <location>
        <begin position="413"/>
        <end position="430"/>
    </location>
</feature>
<name>A0A9N8ZK97_9GLOM</name>
<dbReference type="EMBL" id="CAJVPI010000196">
    <property type="protein sequence ID" value="CAG8498689.1"/>
    <property type="molecule type" value="Genomic_DNA"/>
</dbReference>
<feature type="region of interest" description="Disordered" evidence="1">
    <location>
        <begin position="314"/>
        <end position="346"/>
    </location>
</feature>
<dbReference type="Proteomes" id="UP000789739">
    <property type="component" value="Unassembled WGS sequence"/>
</dbReference>
<feature type="compositionally biased region" description="Polar residues" evidence="1">
    <location>
        <begin position="397"/>
        <end position="412"/>
    </location>
</feature>
<sequence length="495" mass="55837">MHRIQGNSESKVDDSDSNINSEGKEDQPAMVHKIQVEADDDNNPFLGSRGPSRYRALSRAFEARMNMAHVSRGVRWPIPPDYYDEEESHGWNPIKPRSILSDLRDVHKEIKEKPKNESSQSEQCDQEGSEAIINPKDLESGKRSKSSGTEQLLDEGNNPFLEDENDDPSYDYENDAMLAAAQHALGLSAKQDMATLRDKSIQPRNLLQVLLNERRNQSKAVSIPEGEIETSPSSTQDVASNNSHAESNAQTVCYINDQNKQVVDIQENTQRADKTPPLSQDMTYSTSDPFTTPQQNIIDNYYLPLYETESTKEVTKSIKGSSGSPRQPDECDNSGDADNVSNVSKISESKDPHLFYDELTNRKVEDFVDINEETITDEMSEYTLSTDNTRSEEENARSSNLSTLERASSLDNTIRDQNKVMTPKTDKDEMPSEVSRSLKHATTHEESGGKRKRRRSEGAITDTEGFLSAREFKHITDYGKTRKLRDRTRTKKEGN</sequence>